<feature type="transmembrane region" description="Helical" evidence="6">
    <location>
        <begin position="147"/>
        <end position="171"/>
    </location>
</feature>
<feature type="region of interest" description="Disordered" evidence="5">
    <location>
        <begin position="1"/>
        <end position="22"/>
    </location>
</feature>
<evidence type="ECO:0000256" key="4">
    <source>
        <dbReference type="ARBA" id="ARBA00025078"/>
    </source>
</evidence>
<evidence type="ECO:0000256" key="6">
    <source>
        <dbReference type="SAM" id="Phobius"/>
    </source>
</evidence>
<keyword evidence="3" id="KW-1006">Bacterial flagellum protein export</keyword>
<feature type="transmembrane region" description="Helical" evidence="6">
    <location>
        <begin position="191"/>
        <end position="213"/>
    </location>
</feature>
<dbReference type="InterPro" id="IPR029025">
    <property type="entry name" value="T3SS_substrate_exporter_C"/>
</dbReference>
<feature type="transmembrane region" description="Helical" evidence="6">
    <location>
        <begin position="77"/>
        <end position="100"/>
    </location>
</feature>
<dbReference type="SUPFAM" id="SSF160544">
    <property type="entry name" value="EscU C-terminal domain-like"/>
    <property type="match status" value="1"/>
</dbReference>
<dbReference type="PANTHER" id="PTHR30531:SF12">
    <property type="entry name" value="FLAGELLAR BIOSYNTHETIC PROTEIN FLHB"/>
    <property type="match status" value="1"/>
</dbReference>
<evidence type="ECO:0000256" key="5">
    <source>
        <dbReference type="SAM" id="MobiDB-lite"/>
    </source>
</evidence>
<evidence type="ECO:0000313" key="8">
    <source>
        <dbReference type="Proteomes" id="UP001201273"/>
    </source>
</evidence>
<comment type="function">
    <text evidence="4">Required for formation of the rod structure in the basal body of the flagellar apparatus. Together with FliI and FliH, may constitute the export apparatus of flagellin.</text>
</comment>
<keyword evidence="3" id="KW-0813">Transport</keyword>
<feature type="compositionally biased region" description="Polar residues" evidence="5">
    <location>
        <begin position="1"/>
        <end position="12"/>
    </location>
</feature>
<reference evidence="7 8" key="1">
    <citation type="journal article" date="2022" name="Environ. Microbiol. Rep.">
        <title>Eco-phylogenetic analyses reveal divergent evolution of vitamin B12 metabolism in the marine bacterial family 'Psychromonadaceae'.</title>
        <authorList>
            <person name="Jin X."/>
            <person name="Yang Y."/>
            <person name="Cao H."/>
            <person name="Gao B."/>
            <person name="Zhao Z."/>
        </authorList>
    </citation>
    <scope>NUCLEOTIDE SEQUENCE [LARGE SCALE GENOMIC DNA]</scope>
    <source>
        <strain evidence="7 8">MKS20</strain>
    </source>
</reference>
<keyword evidence="6" id="KW-0812">Transmembrane</keyword>
<proteinExistence type="inferred from homology"/>
<organism evidence="7 8">
    <name type="scientific">Motilimonas cestriensis</name>
    <dbReference type="NCBI Taxonomy" id="2742685"/>
    <lineage>
        <taxon>Bacteria</taxon>
        <taxon>Pseudomonadati</taxon>
        <taxon>Pseudomonadota</taxon>
        <taxon>Gammaproteobacteria</taxon>
        <taxon>Alteromonadales</taxon>
        <taxon>Alteromonadales genera incertae sedis</taxon>
        <taxon>Motilimonas</taxon>
    </lineage>
</organism>
<evidence type="ECO:0000313" key="7">
    <source>
        <dbReference type="EMBL" id="MCE2597107.1"/>
    </source>
</evidence>
<dbReference type="Pfam" id="PF01312">
    <property type="entry name" value="Bac_export_2"/>
    <property type="match status" value="1"/>
</dbReference>
<dbReference type="Proteomes" id="UP001201273">
    <property type="component" value="Unassembled WGS sequence"/>
</dbReference>
<keyword evidence="3" id="KW-0653">Protein transport</keyword>
<dbReference type="PANTHER" id="PTHR30531">
    <property type="entry name" value="FLAGELLAR BIOSYNTHETIC PROTEIN FLHB"/>
    <property type="match status" value="1"/>
</dbReference>
<evidence type="ECO:0000256" key="3">
    <source>
        <dbReference type="ARBA" id="ARBA00023225"/>
    </source>
</evidence>
<gene>
    <name evidence="7" type="ORF">K6Y31_20240</name>
</gene>
<evidence type="ECO:0000256" key="2">
    <source>
        <dbReference type="ARBA" id="ARBA00021622"/>
    </source>
</evidence>
<name>A0ABS8WFJ8_9GAMM</name>
<keyword evidence="6" id="KW-0472">Membrane</keyword>
<comment type="similarity">
    <text evidence="1">Belongs to the type III secretion exporter family.</text>
</comment>
<sequence>MADSGQSKTENATPHKLKKAKEKGQISRSMDFSALAGLGIILLAVVFVIPGILLHLSVALVETFKAAPYAKIEDLGLIVYSLSEVFIIAIAPIFLLALVVGISVNFSQTKGVFSFFPLTPDIKKLNPISGFKKLFSVKSLVELIKNVLRLSAVALLIYYMFNQEISILALNFNLNPMDGLAKMYDLMVKTIILYILIMLPFVLSDVIFQKWFFLKEMRMSKQEVQDEYKNQDGDPAVKSKRRKLQNELREKANSLAVVPQSDVVVTNPTFLAVALRFDRESMVAPKVISKGKGGFAHSIRSIAKDNKILMKQDVKLARAIYKTTNINSEIPPELYDDVAKLYRWVYSH</sequence>
<dbReference type="RefSeq" id="WP_233054849.1">
    <property type="nucleotide sequence ID" value="NZ_JAIMJA010000033.1"/>
</dbReference>
<keyword evidence="6" id="KW-1133">Transmembrane helix</keyword>
<feature type="transmembrane region" description="Helical" evidence="6">
    <location>
        <begin position="32"/>
        <end position="57"/>
    </location>
</feature>
<accession>A0ABS8WFJ8</accession>
<protein>
    <recommendedName>
        <fullName evidence="2">Flagellar biosynthetic protein FlhB</fullName>
    </recommendedName>
</protein>
<comment type="caution">
    <text evidence="7">The sequence shown here is derived from an EMBL/GenBank/DDBJ whole genome shotgun (WGS) entry which is preliminary data.</text>
</comment>
<dbReference type="PRINTS" id="PR00950">
    <property type="entry name" value="TYPE3IMSPROT"/>
</dbReference>
<dbReference type="Gene3D" id="3.40.1690.10">
    <property type="entry name" value="secretion proteins EscU"/>
    <property type="match status" value="1"/>
</dbReference>
<dbReference type="InterPro" id="IPR006135">
    <property type="entry name" value="T3SS_substrate_exporter"/>
</dbReference>
<evidence type="ECO:0000256" key="1">
    <source>
        <dbReference type="ARBA" id="ARBA00010690"/>
    </source>
</evidence>
<keyword evidence="8" id="KW-1185">Reference proteome</keyword>
<dbReference type="EMBL" id="JAIMJA010000033">
    <property type="protein sequence ID" value="MCE2597107.1"/>
    <property type="molecule type" value="Genomic_DNA"/>
</dbReference>